<dbReference type="CDD" id="cd00564">
    <property type="entry name" value="TMP_TenI"/>
    <property type="match status" value="1"/>
</dbReference>
<proteinExistence type="inferred from homology"/>
<dbReference type="GO" id="GO:0044715">
    <property type="term" value="F:8-oxo-dGDP phosphatase activity"/>
    <property type="evidence" value="ECO:0007669"/>
    <property type="project" value="TreeGrafter"/>
</dbReference>
<dbReference type="GO" id="GO:0046872">
    <property type="term" value="F:metal ion binding"/>
    <property type="evidence" value="ECO:0007669"/>
    <property type="project" value="UniProtKB-KW"/>
</dbReference>
<dbReference type="NCBIfam" id="TIGR00586">
    <property type="entry name" value="mutt"/>
    <property type="match status" value="1"/>
</dbReference>
<evidence type="ECO:0000256" key="18">
    <source>
        <dbReference type="PIRSR" id="PIRSR603561-2"/>
    </source>
</evidence>
<evidence type="ECO:0000256" key="15">
    <source>
        <dbReference type="ARBA" id="ARBA00041979"/>
    </source>
</evidence>
<evidence type="ECO:0000256" key="16">
    <source>
        <dbReference type="ARBA" id="ARBA00042798"/>
    </source>
</evidence>
<dbReference type="InterPro" id="IPR047127">
    <property type="entry name" value="MutT-like"/>
</dbReference>
<dbReference type="SUPFAM" id="SSF51391">
    <property type="entry name" value="Thiamin phosphate synthase"/>
    <property type="match status" value="1"/>
</dbReference>
<dbReference type="Pfam" id="PF02581">
    <property type="entry name" value="TMP-TENI"/>
    <property type="match status" value="1"/>
</dbReference>
<evidence type="ECO:0000256" key="6">
    <source>
        <dbReference type="ARBA" id="ARBA00022763"/>
    </source>
</evidence>
<evidence type="ECO:0000256" key="11">
    <source>
        <dbReference type="ARBA" id="ARBA00036904"/>
    </source>
</evidence>
<dbReference type="PANTHER" id="PTHR47707:SF1">
    <property type="entry name" value="NUDIX HYDROLASE FAMILY PROTEIN"/>
    <property type="match status" value="1"/>
</dbReference>
<keyword evidence="4" id="KW-0235">DNA replication</keyword>
<evidence type="ECO:0000256" key="2">
    <source>
        <dbReference type="ARBA" id="ARBA00005582"/>
    </source>
</evidence>
<keyword evidence="9" id="KW-0234">DNA repair</keyword>
<evidence type="ECO:0000256" key="12">
    <source>
        <dbReference type="ARBA" id="ARBA00038905"/>
    </source>
</evidence>
<dbReference type="PROSITE" id="PS00893">
    <property type="entry name" value="NUDIX_BOX"/>
    <property type="match status" value="1"/>
</dbReference>
<dbReference type="InterPro" id="IPR036206">
    <property type="entry name" value="ThiamineP_synth_sf"/>
</dbReference>
<dbReference type="SUPFAM" id="SSF55811">
    <property type="entry name" value="Nudix"/>
    <property type="match status" value="1"/>
</dbReference>
<dbReference type="PANTHER" id="PTHR47707">
    <property type="entry name" value="8-OXO-DGTP DIPHOSPHATASE"/>
    <property type="match status" value="1"/>
</dbReference>
<dbReference type="PROSITE" id="PS51462">
    <property type="entry name" value="NUDIX"/>
    <property type="match status" value="1"/>
</dbReference>
<dbReference type="AlphaFoldDB" id="A0A4Z1R6U1"/>
<dbReference type="EC" id="3.6.1.55" evidence="12"/>
<dbReference type="GO" id="GO:0006260">
    <property type="term" value="P:DNA replication"/>
    <property type="evidence" value="ECO:0007669"/>
    <property type="project" value="UniProtKB-KW"/>
</dbReference>
<evidence type="ECO:0000256" key="1">
    <source>
        <dbReference type="ARBA" id="ARBA00001946"/>
    </source>
</evidence>
<evidence type="ECO:0000313" key="21">
    <source>
        <dbReference type="Proteomes" id="UP000298681"/>
    </source>
</evidence>
<evidence type="ECO:0000256" key="17">
    <source>
        <dbReference type="PIRSR" id="PIRSR603561-1"/>
    </source>
</evidence>
<dbReference type="Gene3D" id="3.90.79.10">
    <property type="entry name" value="Nucleoside Triphosphate Pyrophosphohydrolase"/>
    <property type="match status" value="1"/>
</dbReference>
<dbReference type="Proteomes" id="UP000298681">
    <property type="component" value="Unassembled WGS sequence"/>
</dbReference>
<dbReference type="InterPro" id="IPR013785">
    <property type="entry name" value="Aldolase_TIM"/>
</dbReference>
<keyword evidence="7 20" id="KW-0378">Hydrolase</keyword>
<dbReference type="GO" id="GO:0009228">
    <property type="term" value="P:thiamine biosynthetic process"/>
    <property type="evidence" value="ECO:0007669"/>
    <property type="project" value="UniProtKB-KW"/>
</dbReference>
<dbReference type="EMBL" id="SPUH01000001">
    <property type="protein sequence ID" value="TKS55362.1"/>
    <property type="molecule type" value="Genomic_DNA"/>
</dbReference>
<evidence type="ECO:0000256" key="5">
    <source>
        <dbReference type="ARBA" id="ARBA00022723"/>
    </source>
</evidence>
<keyword evidence="6" id="KW-0227">DNA damage</keyword>
<dbReference type="GO" id="GO:0008413">
    <property type="term" value="F:8-oxo-7,8-dihydroguanosine triphosphate pyrophosphatase activity"/>
    <property type="evidence" value="ECO:0007669"/>
    <property type="project" value="InterPro"/>
</dbReference>
<protein>
    <recommendedName>
        <fullName evidence="13">8-oxo-dGTP diphosphatase</fullName>
        <ecNumber evidence="12">3.6.1.55</ecNumber>
    </recommendedName>
    <alternativeName>
        <fullName evidence="16">7,8-dihydro-8-oxoguanine-triphosphatase</fullName>
    </alternativeName>
    <alternativeName>
        <fullName evidence="15">Mutator protein MutT</fullName>
    </alternativeName>
    <alternativeName>
        <fullName evidence="14">dGTP pyrophosphohydrolase</fullName>
    </alternativeName>
</protein>
<dbReference type="InterPro" id="IPR029119">
    <property type="entry name" value="MutY_C"/>
</dbReference>
<evidence type="ECO:0000256" key="3">
    <source>
        <dbReference type="ARBA" id="ARBA00022457"/>
    </source>
</evidence>
<dbReference type="GO" id="GO:0044716">
    <property type="term" value="F:8-oxo-GDP phosphatase activity"/>
    <property type="evidence" value="ECO:0007669"/>
    <property type="project" value="TreeGrafter"/>
</dbReference>
<comment type="cofactor">
    <cofactor evidence="1 18">
        <name>Mg(2+)</name>
        <dbReference type="ChEBI" id="CHEBI:18420"/>
    </cofactor>
</comment>
<evidence type="ECO:0000256" key="8">
    <source>
        <dbReference type="ARBA" id="ARBA00022842"/>
    </source>
</evidence>
<evidence type="ECO:0000313" key="20">
    <source>
        <dbReference type="EMBL" id="TKS55362.1"/>
    </source>
</evidence>
<dbReference type="OrthoDB" id="9810648at2"/>
<feature type="binding site" evidence="17">
    <location>
        <begin position="28"/>
        <end position="31"/>
    </location>
    <ligand>
        <name>8-oxo-dGTP</name>
        <dbReference type="ChEBI" id="CHEBI:77896"/>
    </ligand>
</feature>
<accession>A0A4Z1R6U1</accession>
<feature type="binding site" evidence="17">
    <location>
        <position position="17"/>
    </location>
    <ligand>
        <name>8-oxo-dGTP</name>
        <dbReference type="ChEBI" id="CHEBI:77896"/>
    </ligand>
</feature>
<evidence type="ECO:0000256" key="4">
    <source>
        <dbReference type="ARBA" id="ARBA00022705"/>
    </source>
</evidence>
<dbReference type="InterPro" id="IPR020476">
    <property type="entry name" value="Nudix_hydrolase"/>
</dbReference>
<dbReference type="InterPro" id="IPR000086">
    <property type="entry name" value="NUDIX_hydrolase_dom"/>
</dbReference>
<evidence type="ECO:0000256" key="10">
    <source>
        <dbReference type="ARBA" id="ARBA00035861"/>
    </source>
</evidence>
<evidence type="ECO:0000256" key="13">
    <source>
        <dbReference type="ARBA" id="ARBA00040794"/>
    </source>
</evidence>
<comment type="similarity">
    <text evidence="2">Belongs to the Nudix hydrolase family.</text>
</comment>
<reference evidence="20 21" key="1">
    <citation type="submission" date="2019-01" db="EMBL/GenBank/DDBJ databases">
        <authorList>
            <person name="Zhang S."/>
        </authorList>
    </citation>
    <scope>NUCLEOTIDE SEQUENCE [LARGE SCALE GENOMIC DNA]</scope>
    <source>
        <strain evidence="20 21">1626</strain>
    </source>
</reference>
<evidence type="ECO:0000256" key="9">
    <source>
        <dbReference type="ARBA" id="ARBA00023204"/>
    </source>
</evidence>
<feature type="binding site" evidence="18">
    <location>
        <position position="51"/>
    </location>
    <ligand>
        <name>Mg(2+)</name>
        <dbReference type="ChEBI" id="CHEBI:18420"/>
    </ligand>
</feature>
<dbReference type="InterPro" id="IPR015797">
    <property type="entry name" value="NUDIX_hydrolase-like_dom_sf"/>
</dbReference>
<dbReference type="InterPro" id="IPR003561">
    <property type="entry name" value="Mutator_MutT"/>
</dbReference>
<dbReference type="InterPro" id="IPR020084">
    <property type="entry name" value="NUDIX_hydrolase_CS"/>
</dbReference>
<keyword evidence="3" id="KW-0515">Mutator protein</keyword>
<dbReference type="Pfam" id="PF14815">
    <property type="entry name" value="NUDIX_4"/>
    <property type="match status" value="1"/>
</dbReference>
<evidence type="ECO:0000256" key="7">
    <source>
        <dbReference type="ARBA" id="ARBA00022801"/>
    </source>
</evidence>
<comment type="catalytic activity">
    <reaction evidence="10">
        <text>8-oxo-dGTP + H2O = 8-oxo-dGMP + diphosphate + H(+)</text>
        <dbReference type="Rhea" id="RHEA:31575"/>
        <dbReference type="ChEBI" id="CHEBI:15377"/>
        <dbReference type="ChEBI" id="CHEBI:15378"/>
        <dbReference type="ChEBI" id="CHEBI:33019"/>
        <dbReference type="ChEBI" id="CHEBI:63224"/>
        <dbReference type="ChEBI" id="CHEBI:77896"/>
        <dbReference type="EC" id="3.6.1.55"/>
    </reaction>
</comment>
<keyword evidence="8 18" id="KW-0460">Magnesium</keyword>
<sequence length="324" mass="35116">MAGVITDARGRVLLTRRTEGRDLAGLWEFPGGKREPGETREQALARELDEELGIRVEIGAPLITVPQRYPHKRLRLDVRMIDGWRGAPKGHEGQAMAWVPQDKLERYMMPPADRPVVAALRQPDRYAVTPSPGPDERDEDWLAGVERLLANGIRRLQLRLPDIEVDRRKRLVAAAALLGRAVHADVLVNGDAVLAAEHGCGLHLPARQLMACEARPVAEDIPFGASCHDVDQLRQAERVGCDFVVLGPVAATASHPGVPGLGWDAFAAMREEVSLPIYAIGGLATDGLALARAHGAQGIAAIRGFWAAEPAPAPGRRRGRSRVA</sequence>
<keyword evidence="5 18" id="KW-0479">Metal-binding</keyword>
<dbReference type="CDD" id="cd03425">
    <property type="entry name" value="NUDIX_MutT_NudA_like"/>
    <property type="match status" value="1"/>
</dbReference>
<keyword evidence="21" id="KW-1185">Reference proteome</keyword>
<organism evidence="20 21">
    <name type="scientific">Luteimonas yindakuii</name>
    <dbReference type="NCBI Taxonomy" id="2565782"/>
    <lineage>
        <taxon>Bacteria</taxon>
        <taxon>Pseudomonadati</taxon>
        <taxon>Pseudomonadota</taxon>
        <taxon>Gammaproteobacteria</taxon>
        <taxon>Lysobacterales</taxon>
        <taxon>Lysobacteraceae</taxon>
        <taxon>Luteimonas</taxon>
    </lineage>
</organism>
<dbReference type="Gene3D" id="3.20.20.70">
    <property type="entry name" value="Aldolase class I"/>
    <property type="match status" value="1"/>
</dbReference>
<dbReference type="GO" id="GO:0035539">
    <property type="term" value="F:8-oxo-7,8-dihydrodeoxyguanosine triphosphate pyrophosphatase activity"/>
    <property type="evidence" value="ECO:0007669"/>
    <property type="project" value="UniProtKB-EC"/>
</dbReference>
<name>A0A4Z1R6U1_9GAMM</name>
<comment type="caution">
    <text evidence="20">The sequence shown here is derived from an EMBL/GenBank/DDBJ whole genome shotgun (WGS) entry which is preliminary data.</text>
</comment>
<dbReference type="NCBIfam" id="NF006530">
    <property type="entry name" value="PRK08999.1"/>
    <property type="match status" value="1"/>
</dbReference>
<evidence type="ECO:0000259" key="19">
    <source>
        <dbReference type="PROSITE" id="PS51462"/>
    </source>
</evidence>
<dbReference type="InterPro" id="IPR022998">
    <property type="entry name" value="ThiamineP_synth_TenI"/>
</dbReference>
<comment type="catalytic activity">
    <reaction evidence="11">
        <text>8-oxo-GTP + H2O = 8-oxo-GMP + diphosphate + H(+)</text>
        <dbReference type="Rhea" id="RHEA:67616"/>
        <dbReference type="ChEBI" id="CHEBI:15377"/>
        <dbReference type="ChEBI" id="CHEBI:15378"/>
        <dbReference type="ChEBI" id="CHEBI:33019"/>
        <dbReference type="ChEBI" id="CHEBI:143553"/>
        <dbReference type="ChEBI" id="CHEBI:145694"/>
    </reaction>
</comment>
<dbReference type="PRINTS" id="PR00502">
    <property type="entry name" value="NUDIXFAMILY"/>
</dbReference>
<gene>
    <name evidence="20" type="ORF">E4582_08485</name>
</gene>
<feature type="binding site" evidence="18">
    <location>
        <position position="31"/>
    </location>
    <ligand>
        <name>Mg(2+)</name>
        <dbReference type="ChEBI" id="CHEBI:18420"/>
    </ligand>
</feature>
<dbReference type="GO" id="GO:0006281">
    <property type="term" value="P:DNA repair"/>
    <property type="evidence" value="ECO:0007669"/>
    <property type="project" value="UniProtKB-KW"/>
</dbReference>
<feature type="domain" description="Nudix hydrolase" evidence="19">
    <location>
        <begin position="1"/>
        <end position="122"/>
    </location>
</feature>
<evidence type="ECO:0000256" key="14">
    <source>
        <dbReference type="ARBA" id="ARBA00041592"/>
    </source>
</evidence>